<keyword evidence="1" id="KW-0614">Plasmid</keyword>
<evidence type="ECO:0000313" key="2">
    <source>
        <dbReference type="Proteomes" id="UP000002210"/>
    </source>
</evidence>
<organism evidence="1 2">
    <name type="scientific">Bacillus cereus (strain 03BB102)</name>
    <dbReference type="NCBI Taxonomy" id="572264"/>
    <lineage>
        <taxon>Bacteria</taxon>
        <taxon>Bacillati</taxon>
        <taxon>Bacillota</taxon>
        <taxon>Bacilli</taxon>
        <taxon>Bacillales</taxon>
        <taxon>Bacillaceae</taxon>
        <taxon>Bacillus</taxon>
        <taxon>Bacillus cereus group</taxon>
    </lineage>
</organism>
<evidence type="ECO:0000313" key="1">
    <source>
        <dbReference type="EMBL" id="ACO25686.1"/>
    </source>
</evidence>
<accession>A0A125Y9U6</accession>
<name>A0A125Y9U6_BACC3</name>
<dbReference type="Proteomes" id="UP000002210">
    <property type="component" value="Plasmid p03BB102_179"/>
</dbReference>
<geneLocation type="plasmid" evidence="1 2">
    <name>p03BB102_179</name>
</geneLocation>
<dbReference type="EMBL" id="CP001406">
    <property type="protein sequence ID" value="ACO25686.1"/>
    <property type="molecule type" value="Genomic_DNA"/>
</dbReference>
<proteinExistence type="predicted"/>
<gene>
    <name evidence="1" type="ordered locus">BCA_A0155</name>
</gene>
<dbReference type="AlphaFoldDB" id="A0A125Y9U6"/>
<sequence>MPLIYEEISKIFYILYFIVEMFTYKKGEIKYEYKKRIYKSN</sequence>
<dbReference type="KEGG" id="bcx:BCA_A0155"/>
<protein>
    <submittedName>
        <fullName evidence="1">Uncharacterized protein</fullName>
    </submittedName>
</protein>
<reference evidence="1 2" key="1">
    <citation type="submission" date="2009-02" db="EMBL/GenBank/DDBJ databases">
        <title>Genome sequence of Bacillus cereus 03BB102.</title>
        <authorList>
            <person name="Dodson R.J."/>
            <person name="Jackson P."/>
            <person name="Munk A.C."/>
            <person name="Brettin T."/>
            <person name="Bruce D."/>
            <person name="Detter C."/>
            <person name="Tapia R."/>
            <person name="Han C."/>
            <person name="Sutton G."/>
            <person name="Sims D."/>
        </authorList>
    </citation>
    <scope>NUCLEOTIDE SEQUENCE [LARGE SCALE GENOMIC DNA]</scope>
    <source>
        <strain evidence="1 2">03BB102</strain>
        <plasmid evidence="2">Plasmid p03BB102_179</plasmid>
    </source>
</reference>